<dbReference type="Gene3D" id="3.40.50.10140">
    <property type="entry name" value="Toll/interleukin-1 receptor homology (TIR) domain"/>
    <property type="match status" value="1"/>
</dbReference>
<name>A0ABY6CSH0_9BACT</name>
<dbReference type="Pfam" id="PF13676">
    <property type="entry name" value="TIR_2"/>
    <property type="match status" value="1"/>
</dbReference>
<evidence type="ECO:0000313" key="2">
    <source>
        <dbReference type="EMBL" id="UXP32323.1"/>
    </source>
</evidence>
<dbReference type="InterPro" id="IPR000157">
    <property type="entry name" value="TIR_dom"/>
</dbReference>
<proteinExistence type="predicted"/>
<dbReference type="InterPro" id="IPR035897">
    <property type="entry name" value="Toll_tir_struct_dom_sf"/>
</dbReference>
<dbReference type="SUPFAM" id="SSF52200">
    <property type="entry name" value="Toll/Interleukin receptor TIR domain"/>
    <property type="match status" value="1"/>
</dbReference>
<dbReference type="RefSeq" id="WP_262309759.1">
    <property type="nucleotide sequence ID" value="NZ_CP106679.1"/>
</dbReference>
<gene>
    <name evidence="2" type="ORF">N6H18_18450</name>
</gene>
<reference evidence="2" key="1">
    <citation type="submission" date="2022-09" db="EMBL/GenBank/DDBJ databases">
        <title>Comparative genomics and taxonomic characterization of three novel marine species of genus Reichenbachiella exhibiting antioxidant and polysaccharide degradation activities.</title>
        <authorList>
            <person name="Muhammad N."/>
            <person name="Lee Y.-J."/>
            <person name="Ko J."/>
            <person name="Kim S.-G."/>
        </authorList>
    </citation>
    <scope>NUCLEOTIDE SEQUENCE</scope>
    <source>
        <strain evidence="2">BKB1-1</strain>
    </source>
</reference>
<evidence type="ECO:0000313" key="3">
    <source>
        <dbReference type="Proteomes" id="UP001065174"/>
    </source>
</evidence>
<keyword evidence="2" id="KW-0675">Receptor</keyword>
<protein>
    <submittedName>
        <fullName evidence="2">Toll/interleukin-1 receptor domain-containing protein</fullName>
    </submittedName>
</protein>
<dbReference type="PROSITE" id="PS50104">
    <property type="entry name" value="TIR"/>
    <property type="match status" value="1"/>
</dbReference>
<organism evidence="2 3">
    <name type="scientific">Reichenbachiella agarivorans</name>
    <dbReference type="NCBI Taxonomy" id="2979464"/>
    <lineage>
        <taxon>Bacteria</taxon>
        <taxon>Pseudomonadati</taxon>
        <taxon>Bacteroidota</taxon>
        <taxon>Cytophagia</taxon>
        <taxon>Cytophagales</taxon>
        <taxon>Reichenbachiellaceae</taxon>
        <taxon>Reichenbachiella</taxon>
    </lineage>
</organism>
<evidence type="ECO:0000259" key="1">
    <source>
        <dbReference type="PROSITE" id="PS50104"/>
    </source>
</evidence>
<dbReference type="EMBL" id="CP106679">
    <property type="protein sequence ID" value="UXP32323.1"/>
    <property type="molecule type" value="Genomic_DNA"/>
</dbReference>
<dbReference type="Proteomes" id="UP001065174">
    <property type="component" value="Chromosome"/>
</dbReference>
<accession>A0ABY6CSH0</accession>
<keyword evidence="3" id="KW-1185">Reference proteome</keyword>
<sequence length="288" mass="33004">MKVFISWSGDLSKKIAESFRQWIPGVIQAVKPYYTPDDITKGTRWGTEIAKELDDSKVGIICLTRENLLSPWIMFEAGALSKNLEQSKVCPLLFGIDPADIQGPLIQFQAAKFSKVEMKKVVKMINSELGEHSLASDILDGVFEMWWPKLDKEIKDLLSKGLDQGNDTDLRSEREMLEEILYLSREISIERKRRRDGFIHPDALRDLIEGTFKIANEALINGYYHLDEAVELLMKPIDYIIGESRDSLSKNELNSLHQRLSEIRRIMSDLKPVVPKRKVIIKKKAEDS</sequence>
<feature type="domain" description="TIR" evidence="1">
    <location>
        <begin position="1"/>
        <end position="162"/>
    </location>
</feature>